<reference evidence="4" key="1">
    <citation type="journal article" date="2023" name="Mol. Phylogenet. Evol.">
        <title>Genome-scale phylogeny and comparative genomics of the fungal order Sordariales.</title>
        <authorList>
            <person name="Hensen N."/>
            <person name="Bonometti L."/>
            <person name="Westerberg I."/>
            <person name="Brannstrom I.O."/>
            <person name="Guillou S."/>
            <person name="Cros-Aarteil S."/>
            <person name="Calhoun S."/>
            <person name="Haridas S."/>
            <person name="Kuo A."/>
            <person name="Mondo S."/>
            <person name="Pangilinan J."/>
            <person name="Riley R."/>
            <person name="LaButti K."/>
            <person name="Andreopoulos B."/>
            <person name="Lipzen A."/>
            <person name="Chen C."/>
            <person name="Yan M."/>
            <person name="Daum C."/>
            <person name="Ng V."/>
            <person name="Clum A."/>
            <person name="Steindorff A."/>
            <person name="Ohm R.A."/>
            <person name="Martin F."/>
            <person name="Silar P."/>
            <person name="Natvig D.O."/>
            <person name="Lalanne C."/>
            <person name="Gautier V."/>
            <person name="Ament-Velasquez S.L."/>
            <person name="Kruys A."/>
            <person name="Hutchinson M.I."/>
            <person name="Powell A.J."/>
            <person name="Barry K."/>
            <person name="Miller A.N."/>
            <person name="Grigoriev I.V."/>
            <person name="Debuchy R."/>
            <person name="Gladieux P."/>
            <person name="Hiltunen Thoren M."/>
            <person name="Johannesson H."/>
        </authorList>
    </citation>
    <scope>NUCLEOTIDE SEQUENCE</scope>
    <source>
        <strain evidence="4">CBS 141.50</strain>
    </source>
</reference>
<dbReference type="Pfam" id="PF00172">
    <property type="entry name" value="Zn_clus"/>
    <property type="match status" value="1"/>
</dbReference>
<evidence type="ECO:0000256" key="1">
    <source>
        <dbReference type="ARBA" id="ARBA00023242"/>
    </source>
</evidence>
<dbReference type="Proteomes" id="UP001302676">
    <property type="component" value="Unassembled WGS sequence"/>
</dbReference>
<dbReference type="InterPro" id="IPR036864">
    <property type="entry name" value="Zn2-C6_fun-type_DNA-bd_sf"/>
</dbReference>
<evidence type="ECO:0000256" key="2">
    <source>
        <dbReference type="SAM" id="MobiDB-lite"/>
    </source>
</evidence>
<dbReference type="PROSITE" id="PS50048">
    <property type="entry name" value="ZN2_CY6_FUNGAL_2"/>
    <property type="match status" value="1"/>
</dbReference>
<feature type="compositionally biased region" description="Polar residues" evidence="2">
    <location>
        <begin position="316"/>
        <end position="331"/>
    </location>
</feature>
<feature type="compositionally biased region" description="Low complexity" evidence="2">
    <location>
        <begin position="66"/>
        <end position="96"/>
    </location>
</feature>
<comment type="caution">
    <text evidence="4">The sequence shown here is derived from an EMBL/GenBank/DDBJ whole genome shotgun (WGS) entry which is preliminary data.</text>
</comment>
<dbReference type="InterPro" id="IPR001138">
    <property type="entry name" value="Zn2Cys6_DnaBD"/>
</dbReference>
<sequence length="636" mass="66301">MSPSSTTTNTPAMRQSCDRCHRQKLRCTRGGTSNTGACDRCLRRRTQCVYSSSLPKGRPSIYHSPNNANTSNNANNNNTTTTTANNESSSSAQPAVVSPPPATPVTPASLSGSSVPHHAGPSDDIPPSSPDVPGSAAAVGCGPSAGTPAAEISNPYGNIMHEIKADPGTAVTSGVSCDAMMGTSIEDFSSDSWRWPAPSLAGDDSMFMDWSSHDASISTFSWEEALDPVTTTTFAPPAVAPLNTFVNDRHIEPGPESLFRPHHHYHGSVGGNGATSGYGSSHAWPIVADNNDPDAVIAQLSELSMRLASLRRSGQALSQPSLGLGNEISTESSEKQSSRGPAWHGRELLDDAAFESVASWLVGGGSGHGSSGTYAPPVRSMRSASEPASRGRGGEILHDIFSTSHRLLEILHGLQLSVTASAPLPTTARASTPPSPPPLSPSSPSSSSSSSFGSRNRSGTGIIRHLIIACYTSLLSTYSAVLMALARDVLGHDQPRQPSNMRSPTGEGARPGSGMPLGQIRLVSVVQLCSYLVRRQHQAVDAYLANSAKESGGKVPSPSIALRSSTGPPSPPDLAGGDAAAEEKWTSSCGKSGHHSHPSLPALVPSICACSDVDELKREMAEVEQRLAQLQSALHI</sequence>
<feature type="region of interest" description="Disordered" evidence="2">
    <location>
        <begin position="425"/>
        <end position="455"/>
    </location>
</feature>
<dbReference type="EMBL" id="MU853559">
    <property type="protein sequence ID" value="KAK4146868.1"/>
    <property type="molecule type" value="Genomic_DNA"/>
</dbReference>
<dbReference type="CDD" id="cd00067">
    <property type="entry name" value="GAL4"/>
    <property type="match status" value="1"/>
</dbReference>
<name>A0AAN6V8L7_9PEZI</name>
<dbReference type="GeneID" id="87816175"/>
<feature type="region of interest" description="Disordered" evidence="2">
    <location>
        <begin position="365"/>
        <end position="393"/>
    </location>
</feature>
<feature type="compositionally biased region" description="Low complexity" evidence="2">
    <location>
        <begin position="442"/>
        <end position="451"/>
    </location>
</feature>
<evidence type="ECO:0000313" key="4">
    <source>
        <dbReference type="EMBL" id="KAK4146868.1"/>
    </source>
</evidence>
<accession>A0AAN6V8L7</accession>
<evidence type="ECO:0000259" key="3">
    <source>
        <dbReference type="PROSITE" id="PS50048"/>
    </source>
</evidence>
<reference evidence="4" key="2">
    <citation type="submission" date="2023-05" db="EMBL/GenBank/DDBJ databases">
        <authorList>
            <consortium name="Lawrence Berkeley National Laboratory"/>
            <person name="Steindorff A."/>
            <person name="Hensen N."/>
            <person name="Bonometti L."/>
            <person name="Westerberg I."/>
            <person name="Brannstrom I.O."/>
            <person name="Guillou S."/>
            <person name="Cros-Aarteil S."/>
            <person name="Calhoun S."/>
            <person name="Haridas S."/>
            <person name="Kuo A."/>
            <person name="Mondo S."/>
            <person name="Pangilinan J."/>
            <person name="Riley R."/>
            <person name="Labutti K."/>
            <person name="Andreopoulos B."/>
            <person name="Lipzen A."/>
            <person name="Chen C."/>
            <person name="Yanf M."/>
            <person name="Daum C."/>
            <person name="Ng V."/>
            <person name="Clum A."/>
            <person name="Ohm R."/>
            <person name="Martin F."/>
            <person name="Silar P."/>
            <person name="Natvig D."/>
            <person name="Lalanne C."/>
            <person name="Gautier V."/>
            <person name="Ament-Velasquez S.L."/>
            <person name="Kruys A."/>
            <person name="Hutchinson M.I."/>
            <person name="Powell A.J."/>
            <person name="Barry K."/>
            <person name="Miller A.N."/>
            <person name="Grigoriev I.V."/>
            <person name="Debuchy R."/>
            <person name="Gladieux P."/>
            <person name="Thoren M.H."/>
            <person name="Johannesson H."/>
        </authorList>
    </citation>
    <scope>NUCLEOTIDE SEQUENCE</scope>
    <source>
        <strain evidence="4">CBS 141.50</strain>
    </source>
</reference>
<feature type="region of interest" description="Disordered" evidence="2">
    <location>
        <begin position="547"/>
        <end position="597"/>
    </location>
</feature>
<organism evidence="4 5">
    <name type="scientific">Dichotomopilus funicola</name>
    <dbReference type="NCBI Taxonomy" id="1934379"/>
    <lineage>
        <taxon>Eukaryota</taxon>
        <taxon>Fungi</taxon>
        <taxon>Dikarya</taxon>
        <taxon>Ascomycota</taxon>
        <taxon>Pezizomycotina</taxon>
        <taxon>Sordariomycetes</taxon>
        <taxon>Sordariomycetidae</taxon>
        <taxon>Sordariales</taxon>
        <taxon>Chaetomiaceae</taxon>
        <taxon>Dichotomopilus</taxon>
    </lineage>
</organism>
<dbReference type="RefSeq" id="XP_062640239.1">
    <property type="nucleotide sequence ID" value="XM_062779562.1"/>
</dbReference>
<protein>
    <recommendedName>
        <fullName evidence="3">Zn(2)-C6 fungal-type domain-containing protein</fullName>
    </recommendedName>
</protein>
<proteinExistence type="predicted"/>
<dbReference type="AlphaFoldDB" id="A0AAN6V8L7"/>
<evidence type="ECO:0000313" key="5">
    <source>
        <dbReference type="Proteomes" id="UP001302676"/>
    </source>
</evidence>
<feature type="region of interest" description="Disordered" evidence="2">
    <location>
        <begin position="52"/>
        <end position="142"/>
    </location>
</feature>
<keyword evidence="1" id="KW-0539">Nucleus</keyword>
<keyword evidence="5" id="KW-1185">Reference proteome</keyword>
<gene>
    <name evidence="4" type="ORF">C8A04DRAFT_25447</name>
</gene>
<feature type="domain" description="Zn(2)-C6 fungal-type" evidence="3">
    <location>
        <begin position="16"/>
        <end position="50"/>
    </location>
</feature>
<feature type="region of interest" description="Disordered" evidence="2">
    <location>
        <begin position="492"/>
        <end position="514"/>
    </location>
</feature>
<dbReference type="GO" id="GO:0000981">
    <property type="term" value="F:DNA-binding transcription factor activity, RNA polymerase II-specific"/>
    <property type="evidence" value="ECO:0007669"/>
    <property type="project" value="InterPro"/>
</dbReference>
<dbReference type="Gene3D" id="4.10.240.10">
    <property type="entry name" value="Zn(2)-C6 fungal-type DNA-binding domain"/>
    <property type="match status" value="1"/>
</dbReference>
<dbReference type="PROSITE" id="PS00463">
    <property type="entry name" value="ZN2_CY6_FUNGAL_1"/>
    <property type="match status" value="1"/>
</dbReference>
<dbReference type="SMART" id="SM00066">
    <property type="entry name" value="GAL4"/>
    <property type="match status" value="1"/>
</dbReference>
<feature type="region of interest" description="Disordered" evidence="2">
    <location>
        <begin position="316"/>
        <end position="342"/>
    </location>
</feature>
<dbReference type="GO" id="GO:0008270">
    <property type="term" value="F:zinc ion binding"/>
    <property type="evidence" value="ECO:0007669"/>
    <property type="project" value="InterPro"/>
</dbReference>
<dbReference type="SUPFAM" id="SSF57701">
    <property type="entry name" value="Zn2/Cys6 DNA-binding domain"/>
    <property type="match status" value="1"/>
</dbReference>